<keyword evidence="1" id="KW-0812">Transmembrane</keyword>
<keyword evidence="1" id="KW-0472">Membrane</keyword>
<keyword evidence="1" id="KW-1133">Transmembrane helix</keyword>
<evidence type="ECO:0000313" key="2">
    <source>
        <dbReference type="EMBL" id="OYR24020.1"/>
    </source>
</evidence>
<protein>
    <submittedName>
        <fullName evidence="2">Uncharacterized protein</fullName>
    </submittedName>
</protein>
<accession>A0A256GAQ7</accession>
<comment type="caution">
    <text evidence="2">The sequence shown here is derived from an EMBL/GenBank/DDBJ whole genome shotgun (WGS) entry which is preliminary data.</text>
</comment>
<organism evidence="2 3">
    <name type="scientific">Brucella lupini</name>
    <dbReference type="NCBI Taxonomy" id="255457"/>
    <lineage>
        <taxon>Bacteria</taxon>
        <taxon>Pseudomonadati</taxon>
        <taxon>Pseudomonadota</taxon>
        <taxon>Alphaproteobacteria</taxon>
        <taxon>Hyphomicrobiales</taxon>
        <taxon>Brucellaceae</taxon>
        <taxon>Brucella/Ochrobactrum group</taxon>
        <taxon>Brucella</taxon>
    </lineage>
</organism>
<evidence type="ECO:0000313" key="3">
    <source>
        <dbReference type="Proteomes" id="UP000216363"/>
    </source>
</evidence>
<dbReference type="EMBL" id="NNRN01000064">
    <property type="protein sequence ID" value="OYR24020.1"/>
    <property type="molecule type" value="Genomic_DNA"/>
</dbReference>
<gene>
    <name evidence="2" type="ORF">CES86_5164</name>
</gene>
<reference evidence="2 3" key="1">
    <citation type="submission" date="2017-07" db="EMBL/GenBank/DDBJ databases">
        <title>Draft genome of Ochrobactrum lupini type strain LUP21.</title>
        <authorList>
            <person name="Krzyzanowska D.M."/>
            <person name="Jafra S."/>
        </authorList>
    </citation>
    <scope>NUCLEOTIDE SEQUENCE [LARGE SCALE GENOMIC DNA]</scope>
    <source>
        <strain evidence="2 3">LUP21</strain>
    </source>
</reference>
<feature type="transmembrane region" description="Helical" evidence="1">
    <location>
        <begin position="20"/>
        <end position="43"/>
    </location>
</feature>
<sequence length="44" mass="5465">MRNHIRYRWRQMRHRHSLRLALIMRCAISIYRDGVTTIPPLLYV</sequence>
<dbReference type="Proteomes" id="UP000216363">
    <property type="component" value="Unassembled WGS sequence"/>
</dbReference>
<dbReference type="AlphaFoldDB" id="A0A256GAQ7"/>
<proteinExistence type="predicted"/>
<evidence type="ECO:0000256" key="1">
    <source>
        <dbReference type="SAM" id="Phobius"/>
    </source>
</evidence>
<name>A0A256GAQ7_9HYPH</name>